<protein>
    <submittedName>
        <fullName evidence="3">Uncharacterized protein</fullName>
    </submittedName>
</protein>
<evidence type="ECO:0000256" key="1">
    <source>
        <dbReference type="SAM" id="MobiDB-lite"/>
    </source>
</evidence>
<dbReference type="EMBL" id="FZOF01000017">
    <property type="protein sequence ID" value="SNT21883.1"/>
    <property type="molecule type" value="Genomic_DNA"/>
</dbReference>
<evidence type="ECO:0000313" key="3">
    <source>
        <dbReference type="EMBL" id="SNT21883.1"/>
    </source>
</evidence>
<gene>
    <name evidence="3" type="ORF">SAMN05216252_11748</name>
</gene>
<keyword evidence="2" id="KW-0812">Transmembrane</keyword>
<name>A0A239KWA1_9ACTN</name>
<accession>A0A239KWA1</accession>
<reference evidence="3 4" key="1">
    <citation type="submission" date="2017-06" db="EMBL/GenBank/DDBJ databases">
        <authorList>
            <person name="Kim H.J."/>
            <person name="Triplett B.A."/>
        </authorList>
    </citation>
    <scope>NUCLEOTIDE SEQUENCE [LARGE SCALE GENOMIC DNA]</scope>
    <source>
        <strain evidence="3 4">CGMCC 4.1858</strain>
    </source>
</reference>
<dbReference type="InterPro" id="IPR047789">
    <property type="entry name" value="CU044_5270-like"/>
</dbReference>
<keyword evidence="2" id="KW-1133">Transmembrane helix</keyword>
<dbReference type="OrthoDB" id="3467914at2"/>
<dbReference type="NCBIfam" id="NF038083">
    <property type="entry name" value="CU044_5270_fam"/>
    <property type="match status" value="1"/>
</dbReference>
<evidence type="ECO:0000313" key="4">
    <source>
        <dbReference type="Proteomes" id="UP000198280"/>
    </source>
</evidence>
<dbReference type="Proteomes" id="UP000198280">
    <property type="component" value="Unassembled WGS sequence"/>
</dbReference>
<dbReference type="RefSeq" id="WP_089226610.1">
    <property type="nucleotide sequence ID" value="NZ_FZOF01000017.1"/>
</dbReference>
<evidence type="ECO:0000256" key="2">
    <source>
        <dbReference type="SAM" id="Phobius"/>
    </source>
</evidence>
<dbReference type="AlphaFoldDB" id="A0A239KWA1"/>
<feature type="transmembrane region" description="Helical" evidence="2">
    <location>
        <begin position="64"/>
        <end position="85"/>
    </location>
</feature>
<keyword evidence="4" id="KW-1185">Reference proteome</keyword>
<keyword evidence="2" id="KW-0472">Membrane</keyword>
<organism evidence="3 4">
    <name type="scientific">Actinacidiphila glaucinigra</name>
    <dbReference type="NCBI Taxonomy" id="235986"/>
    <lineage>
        <taxon>Bacteria</taxon>
        <taxon>Bacillati</taxon>
        <taxon>Actinomycetota</taxon>
        <taxon>Actinomycetes</taxon>
        <taxon>Kitasatosporales</taxon>
        <taxon>Streptomycetaceae</taxon>
        <taxon>Actinacidiphila</taxon>
    </lineage>
</organism>
<sequence>MKNTRKPSGRPDVLKVLADARPEELDPSRLVDPARQREDLARIVAGSTDGRAARFLAPRRRSAFRPLGAAALAAVAASVVVVSTVDWREPVDRPTAQPPSSAGSDAPGEGADLRVDGHIELLSAARQAESAVAEGTYWQTTTRSENVDVAGEEGHLFAVRSASTDEWSVGVRPGTGSLEVSGLDSVTEPRTAADKDRWRAAGSPRTVEIEVGKKAGSGRLVTVIGTRRPMVMHTNVDDKIYAVGPDNVTYKDLRALPSTSAELRRHLERLYARDNGADTGTSNRSAWMLRQAGNLVTMPVKPAVRAAAYRVMADLPGVRVAGRVTDPLGREGVGVDFPISYRGPLGTTRERLIVDPSTGAMLSDVLVLVDPSARAREAGLAAGTTVNYNATTRMSWGERQITVPGNARS</sequence>
<feature type="region of interest" description="Disordered" evidence="1">
    <location>
        <begin position="90"/>
        <end position="112"/>
    </location>
</feature>
<proteinExistence type="predicted"/>